<keyword evidence="2" id="KW-1185">Reference proteome</keyword>
<evidence type="ECO:0008006" key="3">
    <source>
        <dbReference type="Google" id="ProtNLM"/>
    </source>
</evidence>
<organism evidence="1 2">
    <name type="scientific">Microlunatus endophyticus</name>
    <dbReference type="NCBI Taxonomy" id="1716077"/>
    <lineage>
        <taxon>Bacteria</taxon>
        <taxon>Bacillati</taxon>
        <taxon>Actinomycetota</taxon>
        <taxon>Actinomycetes</taxon>
        <taxon>Propionibacteriales</taxon>
        <taxon>Propionibacteriaceae</taxon>
        <taxon>Microlunatus</taxon>
    </lineage>
</organism>
<reference evidence="1" key="2">
    <citation type="submission" date="2020-09" db="EMBL/GenBank/DDBJ databases">
        <authorList>
            <person name="Sun Q."/>
            <person name="Zhou Y."/>
        </authorList>
    </citation>
    <scope>NUCLEOTIDE SEQUENCE</scope>
    <source>
        <strain evidence="1">CGMCC 4.7306</strain>
    </source>
</reference>
<accession>A0A917S837</accession>
<evidence type="ECO:0000313" key="2">
    <source>
        <dbReference type="Proteomes" id="UP000613840"/>
    </source>
</evidence>
<dbReference type="Pfam" id="PF07920">
    <property type="entry name" value="DUF1684"/>
    <property type="match status" value="1"/>
</dbReference>
<comment type="caution">
    <text evidence="1">The sequence shown here is derived from an EMBL/GenBank/DDBJ whole genome shotgun (WGS) entry which is preliminary data.</text>
</comment>
<dbReference type="InterPro" id="IPR012467">
    <property type="entry name" value="DUF1684"/>
</dbReference>
<gene>
    <name evidence="1" type="ORF">GCM10011575_19370</name>
</gene>
<dbReference type="AlphaFoldDB" id="A0A917S837"/>
<reference evidence="1" key="1">
    <citation type="journal article" date="2014" name="Int. J. Syst. Evol. Microbiol.">
        <title>Complete genome sequence of Corynebacterium casei LMG S-19264T (=DSM 44701T), isolated from a smear-ripened cheese.</title>
        <authorList>
            <consortium name="US DOE Joint Genome Institute (JGI-PGF)"/>
            <person name="Walter F."/>
            <person name="Albersmeier A."/>
            <person name="Kalinowski J."/>
            <person name="Ruckert C."/>
        </authorList>
    </citation>
    <scope>NUCLEOTIDE SEQUENCE</scope>
    <source>
        <strain evidence="1">CGMCC 4.7306</strain>
    </source>
</reference>
<dbReference type="EMBL" id="BMMZ01000004">
    <property type="protein sequence ID" value="GGL60939.1"/>
    <property type="molecule type" value="Genomic_DNA"/>
</dbReference>
<dbReference type="Proteomes" id="UP000613840">
    <property type="component" value="Unassembled WGS sequence"/>
</dbReference>
<dbReference type="PANTHER" id="PTHR41913">
    <property type="entry name" value="DUF1684 DOMAIN-CONTAINING PROTEIN"/>
    <property type="match status" value="1"/>
</dbReference>
<evidence type="ECO:0000313" key="1">
    <source>
        <dbReference type="EMBL" id="GGL60939.1"/>
    </source>
</evidence>
<name>A0A917S837_9ACTN</name>
<proteinExistence type="predicted"/>
<protein>
    <recommendedName>
        <fullName evidence="3">DUF1684 domain-containing protein</fullName>
    </recommendedName>
</protein>
<dbReference type="RefSeq" id="WP_188894999.1">
    <property type="nucleotide sequence ID" value="NZ_BMMZ01000004.1"/>
</dbReference>
<sequence>MTTIQGQAEHISTFRQEWQDWHRAKEAKLSAPHGFLAITSINFLGPEPQRFDDAPGSWSSDDHGVHVVLDQGETIEVDGTTITGQHDFGMIAERSGINVTAGDAVIEIGKRGGFDIIRPRHPEHPLRVDFRGTPAYEPDPRWAVTGRYVAFDEPRPTTVGAAVEGLQHIYQAPGRVEFELDGTELALTVFESHGGLMALFTDETSGRTTYAANRSLTIDAPAADGTVLLDFNRAGNLPCAYTVYATCPLPPAENRVPVAIEAGEKIPYEHN</sequence>
<dbReference type="PANTHER" id="PTHR41913:SF1">
    <property type="entry name" value="DUF1684 DOMAIN-CONTAINING PROTEIN"/>
    <property type="match status" value="1"/>
</dbReference>